<reference evidence="1 2" key="2">
    <citation type="submission" date="2020-07" db="EMBL/GenBank/DDBJ databases">
        <title>Genome assembly of wild tea tree DASZ reveals pedigree and selection history of tea varieties.</title>
        <authorList>
            <person name="Zhang W."/>
        </authorList>
    </citation>
    <scope>NUCLEOTIDE SEQUENCE [LARGE SCALE GENOMIC DNA]</scope>
    <source>
        <strain evidence="2">cv. G240</strain>
        <tissue evidence="1">Leaf</tissue>
    </source>
</reference>
<dbReference type="AlphaFoldDB" id="A0A7J7FWC5"/>
<accession>A0A7J7FWC5</accession>
<keyword evidence="2" id="KW-1185">Reference proteome</keyword>
<gene>
    <name evidence="1" type="ORF">HYC85_028598</name>
</gene>
<sequence>MVRGGYGNVVAYLDEAASLTGEGVHRQDSTVEAAGRRVEMFLEARVVGIDGDGGLVLSAGELLVVVEAG</sequence>
<reference evidence="2" key="1">
    <citation type="journal article" date="2020" name="Nat. Commun.">
        <title>Genome assembly of wild tea tree DASZ reveals pedigree and selection history of tea varieties.</title>
        <authorList>
            <person name="Zhang W."/>
            <person name="Zhang Y."/>
            <person name="Qiu H."/>
            <person name="Guo Y."/>
            <person name="Wan H."/>
            <person name="Zhang X."/>
            <person name="Scossa F."/>
            <person name="Alseekh S."/>
            <person name="Zhang Q."/>
            <person name="Wang P."/>
            <person name="Xu L."/>
            <person name="Schmidt M.H."/>
            <person name="Jia X."/>
            <person name="Li D."/>
            <person name="Zhu A."/>
            <person name="Guo F."/>
            <person name="Chen W."/>
            <person name="Ni D."/>
            <person name="Usadel B."/>
            <person name="Fernie A.R."/>
            <person name="Wen W."/>
        </authorList>
    </citation>
    <scope>NUCLEOTIDE SEQUENCE [LARGE SCALE GENOMIC DNA]</scope>
    <source>
        <strain evidence="2">cv. G240</strain>
    </source>
</reference>
<comment type="caution">
    <text evidence="1">The sequence shown here is derived from an EMBL/GenBank/DDBJ whole genome shotgun (WGS) entry which is preliminary data.</text>
</comment>
<name>A0A7J7FWC5_CAMSI</name>
<dbReference type="EMBL" id="JACBKZ010000014">
    <property type="protein sequence ID" value="KAF5932427.1"/>
    <property type="molecule type" value="Genomic_DNA"/>
</dbReference>
<proteinExistence type="predicted"/>
<evidence type="ECO:0000313" key="2">
    <source>
        <dbReference type="Proteomes" id="UP000593564"/>
    </source>
</evidence>
<organism evidence="1 2">
    <name type="scientific">Camellia sinensis</name>
    <name type="common">Tea plant</name>
    <name type="synonym">Thea sinensis</name>
    <dbReference type="NCBI Taxonomy" id="4442"/>
    <lineage>
        <taxon>Eukaryota</taxon>
        <taxon>Viridiplantae</taxon>
        <taxon>Streptophyta</taxon>
        <taxon>Embryophyta</taxon>
        <taxon>Tracheophyta</taxon>
        <taxon>Spermatophyta</taxon>
        <taxon>Magnoliopsida</taxon>
        <taxon>eudicotyledons</taxon>
        <taxon>Gunneridae</taxon>
        <taxon>Pentapetalae</taxon>
        <taxon>asterids</taxon>
        <taxon>Ericales</taxon>
        <taxon>Theaceae</taxon>
        <taxon>Camellia</taxon>
    </lineage>
</organism>
<dbReference type="Proteomes" id="UP000593564">
    <property type="component" value="Unassembled WGS sequence"/>
</dbReference>
<protein>
    <submittedName>
        <fullName evidence="1">Uncharacterized protein</fullName>
    </submittedName>
</protein>
<evidence type="ECO:0000313" key="1">
    <source>
        <dbReference type="EMBL" id="KAF5932427.1"/>
    </source>
</evidence>